<organism evidence="9 10">
    <name type="scientific">Purpureocillium lavendulum</name>
    <dbReference type="NCBI Taxonomy" id="1247861"/>
    <lineage>
        <taxon>Eukaryota</taxon>
        <taxon>Fungi</taxon>
        <taxon>Dikarya</taxon>
        <taxon>Ascomycota</taxon>
        <taxon>Pezizomycotina</taxon>
        <taxon>Sordariomycetes</taxon>
        <taxon>Hypocreomycetidae</taxon>
        <taxon>Hypocreales</taxon>
        <taxon>Ophiocordycipitaceae</taxon>
        <taxon>Purpureocillium</taxon>
    </lineage>
</organism>
<feature type="transmembrane region" description="Helical" evidence="7">
    <location>
        <begin position="527"/>
        <end position="549"/>
    </location>
</feature>
<feature type="transmembrane region" description="Helical" evidence="7">
    <location>
        <begin position="387"/>
        <end position="407"/>
    </location>
</feature>
<dbReference type="Gene3D" id="1.20.1250.20">
    <property type="entry name" value="MFS general substrate transporter like domains"/>
    <property type="match status" value="1"/>
</dbReference>
<reference evidence="9" key="1">
    <citation type="submission" date="2023-01" db="EMBL/GenBank/DDBJ databases">
        <title>The growth and conidiation of Purpureocillium lavendulum are regulated by nitrogen source and histone H3K14 acetylation.</title>
        <authorList>
            <person name="Tang P."/>
            <person name="Han J."/>
            <person name="Zhang C."/>
            <person name="Tang P."/>
            <person name="Qi F."/>
            <person name="Zhang K."/>
            <person name="Liang L."/>
        </authorList>
    </citation>
    <scope>NUCLEOTIDE SEQUENCE</scope>
    <source>
        <strain evidence="9">YMF1.00683</strain>
    </source>
</reference>
<name>A0AB34FIP2_9HYPO</name>
<feature type="transmembrane region" description="Helical" evidence="7">
    <location>
        <begin position="246"/>
        <end position="268"/>
    </location>
</feature>
<feature type="transmembrane region" description="Helical" evidence="7">
    <location>
        <begin position="493"/>
        <end position="515"/>
    </location>
</feature>
<keyword evidence="5" id="KW-0325">Glycoprotein</keyword>
<proteinExistence type="predicted"/>
<evidence type="ECO:0000256" key="4">
    <source>
        <dbReference type="ARBA" id="ARBA00023136"/>
    </source>
</evidence>
<evidence type="ECO:0000313" key="10">
    <source>
        <dbReference type="Proteomes" id="UP001163105"/>
    </source>
</evidence>
<dbReference type="FunFam" id="1.20.1250.20:FF:000011">
    <property type="entry name" value="MFS multidrug transporter, putative"/>
    <property type="match status" value="1"/>
</dbReference>
<keyword evidence="3 7" id="KW-1133">Transmembrane helix</keyword>
<accession>A0AB34FIP2</accession>
<feature type="transmembrane region" description="Helical" evidence="7">
    <location>
        <begin position="427"/>
        <end position="447"/>
    </location>
</feature>
<dbReference type="PANTHER" id="PTHR23502:SF33">
    <property type="entry name" value="MAJOR FACILITATOR SUPERFAMILY (MFS) PROFILE DOMAIN-CONTAINING PROTEIN-RELATED"/>
    <property type="match status" value="1"/>
</dbReference>
<evidence type="ECO:0000256" key="1">
    <source>
        <dbReference type="ARBA" id="ARBA00004141"/>
    </source>
</evidence>
<keyword evidence="4 7" id="KW-0472">Membrane</keyword>
<feature type="transmembrane region" description="Helical" evidence="7">
    <location>
        <begin position="280"/>
        <end position="301"/>
    </location>
</feature>
<feature type="transmembrane region" description="Helical" evidence="7">
    <location>
        <begin position="188"/>
        <end position="208"/>
    </location>
</feature>
<protein>
    <submittedName>
        <fullName evidence="9">Fluconazole resistance protein</fullName>
    </submittedName>
</protein>
<evidence type="ECO:0000256" key="5">
    <source>
        <dbReference type="ARBA" id="ARBA00023180"/>
    </source>
</evidence>
<feature type="domain" description="Major facilitator superfamily (MFS) profile" evidence="8">
    <location>
        <begin position="154"/>
        <end position="592"/>
    </location>
</feature>
<dbReference type="PANTHER" id="PTHR23502">
    <property type="entry name" value="MAJOR FACILITATOR SUPERFAMILY"/>
    <property type="match status" value="1"/>
</dbReference>
<dbReference type="EMBL" id="JAQHRD010000007">
    <property type="protein sequence ID" value="KAJ6438800.1"/>
    <property type="molecule type" value="Genomic_DNA"/>
</dbReference>
<evidence type="ECO:0000256" key="3">
    <source>
        <dbReference type="ARBA" id="ARBA00022989"/>
    </source>
</evidence>
<feature type="compositionally biased region" description="Basic and acidic residues" evidence="6">
    <location>
        <begin position="26"/>
        <end position="38"/>
    </location>
</feature>
<dbReference type="SUPFAM" id="SSF103473">
    <property type="entry name" value="MFS general substrate transporter"/>
    <property type="match status" value="1"/>
</dbReference>
<evidence type="ECO:0000256" key="6">
    <source>
        <dbReference type="SAM" id="MobiDB-lite"/>
    </source>
</evidence>
<dbReference type="InterPro" id="IPR011701">
    <property type="entry name" value="MFS"/>
</dbReference>
<dbReference type="PROSITE" id="PS50850">
    <property type="entry name" value="MFS"/>
    <property type="match status" value="1"/>
</dbReference>
<feature type="transmembrane region" description="Helical" evidence="7">
    <location>
        <begin position="220"/>
        <end position="240"/>
    </location>
</feature>
<comment type="subcellular location">
    <subcellularLocation>
        <location evidence="1">Membrane</location>
        <topology evidence="1">Multi-pass membrane protein</topology>
    </subcellularLocation>
</comment>
<evidence type="ECO:0000313" key="9">
    <source>
        <dbReference type="EMBL" id="KAJ6438800.1"/>
    </source>
</evidence>
<dbReference type="AlphaFoldDB" id="A0AB34FIP2"/>
<evidence type="ECO:0000259" key="8">
    <source>
        <dbReference type="PROSITE" id="PS50850"/>
    </source>
</evidence>
<feature type="compositionally biased region" description="Basic and acidic residues" evidence="6">
    <location>
        <begin position="47"/>
        <end position="61"/>
    </location>
</feature>
<keyword evidence="2 7" id="KW-0812">Transmembrane</keyword>
<comment type="caution">
    <text evidence="9">The sequence shown here is derived from an EMBL/GenBank/DDBJ whole genome shotgun (WGS) entry which is preliminary data.</text>
</comment>
<feature type="transmembrane region" description="Helical" evidence="7">
    <location>
        <begin position="468"/>
        <end position="487"/>
    </location>
</feature>
<dbReference type="CDD" id="cd17323">
    <property type="entry name" value="MFS_Tpo1_MDR_like"/>
    <property type="match status" value="1"/>
</dbReference>
<dbReference type="Pfam" id="PF07690">
    <property type="entry name" value="MFS_1"/>
    <property type="match status" value="1"/>
</dbReference>
<dbReference type="InterPro" id="IPR020846">
    <property type="entry name" value="MFS_dom"/>
</dbReference>
<feature type="transmembrane region" description="Helical" evidence="7">
    <location>
        <begin position="152"/>
        <end position="176"/>
    </location>
</feature>
<evidence type="ECO:0000256" key="2">
    <source>
        <dbReference type="ARBA" id="ARBA00022692"/>
    </source>
</evidence>
<sequence>MPVSSYDHCIAAQEMASPPDGGALHHRTEESTTRDRNTGGHNFSETETGHKTANDPGEIRGTHATSLLGPELAPLDVETHLEDGLAYKAALCNSNSCCGAHPGTCSCSQDNSIEEKSPSSTIPVTDMDQGIIGWENQDDPEMPLNFEPRRKWLMISLLSTITFMTPLASSILAPALTSLAKEFDETSITRAALPISIFLLGYAVGPLFLSPLSEIYGRNIVLIISSAWFCAWLIGCALAPTLDTLILFRFLAGVGGSACQTIGGAIVADMFPIQDRGRAMALWSLGPMFGPSCAPVIGGFVSETIGWRWVSWIAFIPATMTVLAMVICNRETNHQVLIARKTRRLRAQLNRPDLRSCYIDPTVPATSKGEILLNGFRRPLKMLFRSAIIFSVSLYIAFAYGCLYLLFNTIPIVFQGSYHWSLGITGLAYLGLLIGYMIGLASFTILSDKTVVRMTAANGGISEPEMRLPFCIWFALVLPVTFFWYGWSADKAVHWIVPVIGIVPFGIGIVGVWLPIQAYIVDIYPQFAASGLAAFSVLRCTVAAFLPLAGPQMYAKLGVGWGSSLLGGELDFDVVVVKLDLRISPLQTEENLKKCHGDVRAGAIPCNNDRGRWYCFMWRTSGWREKREICLEHIKQRGRERILWRQSLTNHQDLATGSAS</sequence>
<dbReference type="GO" id="GO:0022857">
    <property type="term" value="F:transmembrane transporter activity"/>
    <property type="evidence" value="ECO:0007669"/>
    <property type="project" value="InterPro"/>
</dbReference>
<dbReference type="Proteomes" id="UP001163105">
    <property type="component" value="Unassembled WGS sequence"/>
</dbReference>
<keyword evidence="10" id="KW-1185">Reference proteome</keyword>
<dbReference type="InterPro" id="IPR036259">
    <property type="entry name" value="MFS_trans_sf"/>
</dbReference>
<feature type="transmembrane region" description="Helical" evidence="7">
    <location>
        <begin position="307"/>
        <end position="328"/>
    </location>
</feature>
<dbReference type="GO" id="GO:0016020">
    <property type="term" value="C:membrane"/>
    <property type="evidence" value="ECO:0007669"/>
    <property type="project" value="UniProtKB-SubCell"/>
</dbReference>
<gene>
    <name evidence="9" type="ORF">O9K51_08201</name>
</gene>
<feature type="region of interest" description="Disordered" evidence="6">
    <location>
        <begin position="14"/>
        <end position="64"/>
    </location>
</feature>
<evidence type="ECO:0000256" key="7">
    <source>
        <dbReference type="SAM" id="Phobius"/>
    </source>
</evidence>